<feature type="transmembrane region" description="Helical" evidence="2">
    <location>
        <begin position="421"/>
        <end position="442"/>
    </location>
</feature>
<feature type="transmembrane region" description="Helical" evidence="2">
    <location>
        <begin position="168"/>
        <end position="183"/>
    </location>
</feature>
<name>A0ABQ5QXP0_9ACTN</name>
<feature type="transmembrane region" description="Helical" evidence="2">
    <location>
        <begin position="271"/>
        <end position="290"/>
    </location>
</feature>
<feature type="transmembrane region" description="Helical" evidence="2">
    <location>
        <begin position="363"/>
        <end position="380"/>
    </location>
</feature>
<proteinExistence type="predicted"/>
<feature type="transmembrane region" description="Helical" evidence="2">
    <location>
        <begin position="302"/>
        <end position="323"/>
    </location>
</feature>
<organism evidence="4 5">
    <name type="scientific">Phytohabitans aurantiacus</name>
    <dbReference type="NCBI Taxonomy" id="3016789"/>
    <lineage>
        <taxon>Bacteria</taxon>
        <taxon>Bacillati</taxon>
        <taxon>Actinomycetota</taxon>
        <taxon>Actinomycetes</taxon>
        <taxon>Micromonosporales</taxon>
        <taxon>Micromonosporaceae</taxon>
    </lineage>
</organism>
<dbReference type="InterPro" id="IPR011050">
    <property type="entry name" value="Pectin_lyase_fold/virulence"/>
</dbReference>
<feature type="transmembrane region" description="Helical" evidence="2">
    <location>
        <begin position="204"/>
        <end position="227"/>
    </location>
</feature>
<dbReference type="Proteomes" id="UP001144280">
    <property type="component" value="Unassembled WGS sequence"/>
</dbReference>
<feature type="transmembrane region" description="Helical" evidence="2">
    <location>
        <begin position="335"/>
        <end position="357"/>
    </location>
</feature>
<dbReference type="RefSeq" id="WP_281898380.1">
    <property type="nucleotide sequence ID" value="NZ_BSDI01000020.1"/>
</dbReference>
<evidence type="ECO:0000259" key="3">
    <source>
        <dbReference type="Pfam" id="PF12708"/>
    </source>
</evidence>
<evidence type="ECO:0000313" key="5">
    <source>
        <dbReference type="Proteomes" id="UP001144280"/>
    </source>
</evidence>
<feature type="transmembrane region" description="Helical" evidence="2">
    <location>
        <begin position="84"/>
        <end position="104"/>
    </location>
</feature>
<feature type="transmembrane region" description="Helical" evidence="2">
    <location>
        <begin position="233"/>
        <end position="251"/>
    </location>
</feature>
<keyword evidence="5" id="KW-1185">Reference proteome</keyword>
<feature type="transmembrane region" description="Helical" evidence="2">
    <location>
        <begin position="44"/>
        <end position="63"/>
    </location>
</feature>
<keyword evidence="2" id="KW-0812">Transmembrane</keyword>
<keyword evidence="2" id="KW-0472">Membrane</keyword>
<feature type="region of interest" description="Disordered" evidence="1">
    <location>
        <begin position="390"/>
        <end position="418"/>
    </location>
</feature>
<protein>
    <recommendedName>
        <fullName evidence="3">Rhamnogalacturonase A/B/Epimerase-like pectate lyase domain-containing protein</fullName>
    </recommendedName>
</protein>
<keyword evidence="2" id="KW-1133">Transmembrane helix</keyword>
<dbReference type="InterPro" id="IPR012334">
    <property type="entry name" value="Pectin_lyas_fold"/>
</dbReference>
<comment type="caution">
    <text evidence="4">The sequence shown here is derived from an EMBL/GenBank/DDBJ whole genome shotgun (WGS) entry which is preliminary data.</text>
</comment>
<evidence type="ECO:0000256" key="1">
    <source>
        <dbReference type="SAM" id="MobiDB-lite"/>
    </source>
</evidence>
<dbReference type="InterPro" id="IPR024535">
    <property type="entry name" value="RHGA/B-epi-like_pectate_lyase"/>
</dbReference>
<sequence length="859" mass="90728">MHRVLPLLGQLQRSQLSVQALTRLGSVYLFLLASATDAEHLPYIALQGMLLAVPYTLLESLVGRPMAADLVPTHWDLESWARRAAATAMLPVGAVAYVSAYIALPQASHLDRLVVVAPVLLQLPIEALFWAAGRTRSRREANLIPQLTAVGVLVGGAILAAANVRLDAAAIPGQLAVLGWLLIRRPAARGVRPGIRETLRVGTVYLITAIADLSYAVALPSVAGAAAGQGAIVVVRAMDLAFGPFHVALSATTREDIVAGRRIRWLTGPRVLTAGALLTVTAVLLASDWVRELLAPDLARLGTAVVATYCGYKGLLMVSTWLATRHMIWAVPSQFLISGIGSRVVAFGGLGVVVGWVTKTPQLFAVLLVAEAFVVAWFLYRMYRTRGAPDEPTQHEGEHMVWDGPNHTPSPSPSPPVSRRAALIGGAVAAGLGTAAIGAAAARGGGLTTPEDAYNVREHGAAGDGSTDDTESIQRAIDAARETGGIVFFPPGTYLTGRLILHSRVHLRGAGGDASVLRLRPGANSAIVESDGFEKLTGGHADVGITLFSIRDLALDGNSEQNPEGGYGLRVYGYGYELTEVIVFNCREDGIYSEWGPTGALPGRSHQMEARLTSVRSHSNGGYGINFNGPHDSMFLNCLAFQNRAAGFRMGGDAHGSLMVSCHAWGIEQNLAFELSSPSISCMNCYADIHGGVGVRIARNDCRWVGGLVLGYNHEPDQEIGIQLVPGTTRYEPAGTVIDTKIINCATAAVDFGADRGLSVVRATLSQPGVPDNNGQPRAGTGKGWIGTPAPTTQVEITNGLGNNEKNLVVQPAFDLRAQQAPARPGAETVRIFAREVGGRTQLCALFPSGAVQVLATEP</sequence>
<evidence type="ECO:0000313" key="4">
    <source>
        <dbReference type="EMBL" id="GLH99032.1"/>
    </source>
</evidence>
<dbReference type="SUPFAM" id="SSF51126">
    <property type="entry name" value="Pectin lyase-like"/>
    <property type="match status" value="1"/>
</dbReference>
<feature type="compositionally biased region" description="Basic and acidic residues" evidence="1">
    <location>
        <begin position="390"/>
        <end position="401"/>
    </location>
</feature>
<accession>A0ABQ5QXP0</accession>
<feature type="domain" description="Rhamnogalacturonase A/B/Epimerase-like pectate lyase" evidence="3">
    <location>
        <begin position="454"/>
        <end position="662"/>
    </location>
</feature>
<dbReference type="Pfam" id="PF12708">
    <property type="entry name" value="Pect-lyase_RHGA_epim"/>
    <property type="match status" value="1"/>
</dbReference>
<evidence type="ECO:0000256" key="2">
    <source>
        <dbReference type="SAM" id="Phobius"/>
    </source>
</evidence>
<feature type="transmembrane region" description="Helical" evidence="2">
    <location>
        <begin position="143"/>
        <end position="162"/>
    </location>
</feature>
<reference evidence="4" key="1">
    <citation type="submission" date="2022-12" db="EMBL/GenBank/DDBJ databases">
        <title>New Phytohabitans aurantiacus sp. RD004123 nov., an actinomycete isolated from soil.</title>
        <authorList>
            <person name="Triningsih D.W."/>
            <person name="Harunari E."/>
            <person name="Igarashi Y."/>
        </authorList>
    </citation>
    <scope>NUCLEOTIDE SEQUENCE</scope>
    <source>
        <strain evidence="4">RD004123</strain>
    </source>
</reference>
<dbReference type="Gene3D" id="2.160.20.10">
    <property type="entry name" value="Single-stranded right-handed beta-helix, Pectin lyase-like"/>
    <property type="match status" value="1"/>
</dbReference>
<feature type="region of interest" description="Disordered" evidence="1">
    <location>
        <begin position="768"/>
        <end position="788"/>
    </location>
</feature>
<gene>
    <name evidence="4" type="ORF">Pa4123_43070</name>
</gene>
<feature type="transmembrane region" description="Helical" evidence="2">
    <location>
        <begin position="110"/>
        <end position="131"/>
    </location>
</feature>
<dbReference type="EMBL" id="BSDI01000020">
    <property type="protein sequence ID" value="GLH99032.1"/>
    <property type="molecule type" value="Genomic_DNA"/>
</dbReference>